<dbReference type="GO" id="GO:0048364">
    <property type="term" value="P:root development"/>
    <property type="evidence" value="ECO:0007669"/>
    <property type="project" value="InterPro"/>
</dbReference>
<dbReference type="AlphaFoldDB" id="A0A061FEA2"/>
<dbReference type="OMA" id="HINEMEE"/>
<dbReference type="HOGENOM" id="CLU_2547182_0_0_1"/>
<sequence>MRPTRIACEGLKGHINEMEEMNYVLIALTTRKLSKQTSVEQLQTLLKQLEALELSILGLEDGLKRMFRQLVKTRVSLLNILSQ</sequence>
<proteinExistence type="predicted"/>
<evidence type="ECO:0000313" key="1">
    <source>
        <dbReference type="EMBL" id="EOY15208.1"/>
    </source>
</evidence>
<dbReference type="InterPro" id="IPR004320">
    <property type="entry name" value="BPS1_pln"/>
</dbReference>
<reference evidence="1 2" key="1">
    <citation type="journal article" date="2013" name="Genome Biol.">
        <title>The genome sequence of the most widely cultivated cacao type and its use to identify candidate genes regulating pod color.</title>
        <authorList>
            <person name="Motamayor J.C."/>
            <person name="Mockaitis K."/>
            <person name="Schmutz J."/>
            <person name="Haiminen N."/>
            <person name="Iii D.L."/>
            <person name="Cornejo O."/>
            <person name="Findley S.D."/>
            <person name="Zheng P."/>
            <person name="Utro F."/>
            <person name="Royaert S."/>
            <person name="Saski C."/>
            <person name="Jenkins J."/>
            <person name="Podicheti R."/>
            <person name="Zhao M."/>
            <person name="Scheffler B.E."/>
            <person name="Stack J.C."/>
            <person name="Feltus F.A."/>
            <person name="Mustiga G.M."/>
            <person name="Amores F."/>
            <person name="Phillips W."/>
            <person name="Marelli J.P."/>
            <person name="May G.D."/>
            <person name="Shapiro H."/>
            <person name="Ma J."/>
            <person name="Bustamante C.D."/>
            <person name="Schnell R.J."/>
            <person name="Main D."/>
            <person name="Gilbert D."/>
            <person name="Parida L."/>
            <person name="Kuhn D.N."/>
        </authorList>
    </citation>
    <scope>NUCLEOTIDE SEQUENCE [LARGE SCALE GENOMIC DNA]</scope>
    <source>
        <strain evidence="2">cv. Matina 1-6</strain>
    </source>
</reference>
<dbReference type="EMBL" id="CM001886">
    <property type="protein sequence ID" value="EOY15208.1"/>
    <property type="molecule type" value="Genomic_DNA"/>
</dbReference>
<dbReference type="GO" id="GO:0048367">
    <property type="term" value="P:shoot system development"/>
    <property type="evidence" value="ECO:0007669"/>
    <property type="project" value="InterPro"/>
</dbReference>
<organism evidence="1 2">
    <name type="scientific">Theobroma cacao</name>
    <name type="common">Cacao</name>
    <name type="synonym">Cocoa</name>
    <dbReference type="NCBI Taxonomy" id="3641"/>
    <lineage>
        <taxon>Eukaryota</taxon>
        <taxon>Viridiplantae</taxon>
        <taxon>Streptophyta</taxon>
        <taxon>Embryophyta</taxon>
        <taxon>Tracheophyta</taxon>
        <taxon>Spermatophyta</taxon>
        <taxon>Magnoliopsida</taxon>
        <taxon>eudicotyledons</taxon>
        <taxon>Gunneridae</taxon>
        <taxon>Pentapetalae</taxon>
        <taxon>rosids</taxon>
        <taxon>malvids</taxon>
        <taxon>Malvales</taxon>
        <taxon>Malvaceae</taxon>
        <taxon>Byttnerioideae</taxon>
        <taxon>Theobroma</taxon>
    </lineage>
</organism>
<accession>A0A061FEA2</accession>
<dbReference type="InParanoid" id="A0A061FEA2"/>
<evidence type="ECO:0000313" key="2">
    <source>
        <dbReference type="Proteomes" id="UP000026915"/>
    </source>
</evidence>
<name>A0A061FEA2_THECC</name>
<dbReference type="Proteomes" id="UP000026915">
    <property type="component" value="Chromosome 8"/>
</dbReference>
<keyword evidence="2" id="KW-1185">Reference proteome</keyword>
<protein>
    <submittedName>
        <fullName evidence="1">Uncharacterized protein</fullName>
    </submittedName>
</protein>
<dbReference type="Gramene" id="EOY15208">
    <property type="protein sequence ID" value="EOY15208"/>
    <property type="gene ID" value="TCM_034353"/>
</dbReference>
<gene>
    <name evidence="1" type="ORF">TCM_034353</name>
</gene>
<dbReference type="Pfam" id="PF03087">
    <property type="entry name" value="BPS1"/>
    <property type="match status" value="1"/>
</dbReference>